<feature type="repeat" description="TPR" evidence="1">
    <location>
        <begin position="235"/>
        <end position="268"/>
    </location>
</feature>
<name>A0A947GP93_9CYAN</name>
<comment type="caution">
    <text evidence="2">The sequence shown here is derived from an EMBL/GenBank/DDBJ whole genome shotgun (WGS) entry which is preliminary data.</text>
</comment>
<gene>
    <name evidence="2" type="ORF">IXB50_13470</name>
</gene>
<dbReference type="EMBL" id="JADOES010000026">
    <property type="protein sequence ID" value="MBT9316436.1"/>
    <property type="molecule type" value="Genomic_DNA"/>
</dbReference>
<evidence type="ECO:0000256" key="1">
    <source>
        <dbReference type="PROSITE-ProRule" id="PRU00339"/>
    </source>
</evidence>
<reference evidence="2" key="1">
    <citation type="submission" date="2020-11" db="EMBL/GenBank/DDBJ databases">
        <authorList>
            <person name="Konstantinou D."/>
            <person name="Gkelis S."/>
            <person name="Popin R."/>
            <person name="Fewer D."/>
            <person name="Sivonen K."/>
        </authorList>
    </citation>
    <scope>NUCLEOTIDE SEQUENCE</scope>
    <source>
        <strain evidence="2">TAU-MAC 1115</strain>
    </source>
</reference>
<dbReference type="SMART" id="SM00028">
    <property type="entry name" value="TPR"/>
    <property type="match status" value="5"/>
</dbReference>
<dbReference type="InterPro" id="IPR011990">
    <property type="entry name" value="TPR-like_helical_dom_sf"/>
</dbReference>
<organism evidence="2 3">
    <name type="scientific">Leptothoe spongobia TAU-MAC 1115</name>
    <dbReference type="NCBI Taxonomy" id="1967444"/>
    <lineage>
        <taxon>Bacteria</taxon>
        <taxon>Bacillati</taxon>
        <taxon>Cyanobacteriota</taxon>
        <taxon>Cyanophyceae</taxon>
        <taxon>Nodosilineales</taxon>
        <taxon>Cymatolegaceae</taxon>
        <taxon>Leptothoe</taxon>
        <taxon>Leptothoe spongobia</taxon>
    </lineage>
</organism>
<dbReference type="InterPro" id="IPR019734">
    <property type="entry name" value="TPR_rpt"/>
</dbReference>
<dbReference type="PROSITE" id="PS50005">
    <property type="entry name" value="TPR"/>
    <property type="match status" value="1"/>
</dbReference>
<evidence type="ECO:0000313" key="3">
    <source>
        <dbReference type="Proteomes" id="UP000717364"/>
    </source>
</evidence>
<dbReference type="PANTHER" id="PTHR10098">
    <property type="entry name" value="RAPSYN-RELATED"/>
    <property type="match status" value="1"/>
</dbReference>
<dbReference type="PANTHER" id="PTHR10098:SF108">
    <property type="entry name" value="TETRATRICOPEPTIDE REPEAT PROTEIN 28"/>
    <property type="match status" value="1"/>
</dbReference>
<dbReference type="AlphaFoldDB" id="A0A947GP93"/>
<accession>A0A947GP93</accession>
<keyword evidence="1" id="KW-0802">TPR repeat</keyword>
<dbReference type="Proteomes" id="UP000717364">
    <property type="component" value="Unassembled WGS sequence"/>
</dbReference>
<dbReference type="RefSeq" id="WP_215609503.1">
    <property type="nucleotide sequence ID" value="NZ_JADOES010000026.1"/>
</dbReference>
<dbReference type="SUPFAM" id="SSF48452">
    <property type="entry name" value="TPR-like"/>
    <property type="match status" value="1"/>
</dbReference>
<proteinExistence type="predicted"/>
<reference evidence="2" key="2">
    <citation type="journal article" date="2021" name="Mar. Drugs">
        <title>Genome Reduction and Secondary Metabolism of the Marine Sponge-Associated Cyanobacterium Leptothoe.</title>
        <authorList>
            <person name="Konstantinou D."/>
            <person name="Popin R.V."/>
            <person name="Fewer D.P."/>
            <person name="Sivonen K."/>
            <person name="Gkelis S."/>
        </authorList>
    </citation>
    <scope>NUCLEOTIDE SEQUENCE</scope>
    <source>
        <strain evidence="2">TAU-MAC 1115</strain>
    </source>
</reference>
<keyword evidence="3" id="KW-1185">Reference proteome</keyword>
<sequence length="310" mass="35330">MERSALLALAKNNAQNINDTDVFVWLHSDLETAQEIGNLRECSDILNSLGELSKIRGKYQNALSYFQSSLEISIIIGNQRMQSKATTFIAEIHATMQNFAQSIDCQQKVIAIKKDIGDIRQEKNLMRELGETYRKWGDYIRKTKLTNMHEKDYLEILDYQQRSAEILREVDDPWGESMSLASLGMTCYVWGAYEKAVDYYHKSLAVSKTVLHSVPDSGNIHPQHVYFNGVAAPEKLNLTGIAAAYLAWKNYPKAIEYYKKVLSIVRSNKNSQEEVSLLITLGDLYTKLGDYNAAIVCNQQHLDIVQQNQY</sequence>
<dbReference type="Pfam" id="PF13424">
    <property type="entry name" value="TPR_12"/>
    <property type="match status" value="1"/>
</dbReference>
<protein>
    <submittedName>
        <fullName evidence="2">Tetratricopeptide repeat protein</fullName>
    </submittedName>
</protein>
<dbReference type="Gene3D" id="1.25.40.10">
    <property type="entry name" value="Tetratricopeptide repeat domain"/>
    <property type="match status" value="3"/>
</dbReference>
<evidence type="ECO:0000313" key="2">
    <source>
        <dbReference type="EMBL" id="MBT9316436.1"/>
    </source>
</evidence>